<sequence length="250" mass="28166">MQRYYIDKIGISKVNLTTAFDFLINAITNKKYGYVCVTNSRTVYISNHEEEYCAIQNGSLLTVPDGMPLVWIAHNQGVDEVGKTSGKDLMDAIFSVSKEKGYSHYFYGSSQNSLDSLKKNLLAKYPGLDIKALVSPPFQPLEEFDIEGLAKGVNALAPTFFWCGLGAPKQERIMALLQPHLENTISVGVGLAFEYFAGTVKRAPAWMHKNGFEWVYRLSKQPERITYKSMKTLFSILIPLAKSYFQPKKH</sequence>
<protein>
    <submittedName>
        <fullName evidence="3">WecB/TagA/CpsF family glycosyltransferase</fullName>
    </submittedName>
</protein>
<dbReference type="GO" id="GO:0016758">
    <property type="term" value="F:hexosyltransferase activity"/>
    <property type="evidence" value="ECO:0007669"/>
    <property type="project" value="TreeGrafter"/>
</dbReference>
<evidence type="ECO:0000313" key="3">
    <source>
        <dbReference type="EMBL" id="TXD71637.1"/>
    </source>
</evidence>
<dbReference type="EMBL" id="VORT01000015">
    <property type="protein sequence ID" value="TXD71637.1"/>
    <property type="molecule type" value="Genomic_DNA"/>
</dbReference>
<gene>
    <name evidence="3" type="ORF">ESU54_16015</name>
</gene>
<keyword evidence="2 3" id="KW-0808">Transferase</keyword>
<dbReference type="CDD" id="cd06533">
    <property type="entry name" value="Glyco_transf_WecG_TagA"/>
    <property type="match status" value="1"/>
</dbReference>
<dbReference type="Proteomes" id="UP000321497">
    <property type="component" value="Unassembled WGS sequence"/>
</dbReference>
<dbReference type="AlphaFoldDB" id="A0A5C6YWN3"/>
<organism evidence="3 4">
    <name type="scientific">Aequorivita antarctica</name>
    <dbReference type="NCBI Taxonomy" id="153266"/>
    <lineage>
        <taxon>Bacteria</taxon>
        <taxon>Pseudomonadati</taxon>
        <taxon>Bacteroidota</taxon>
        <taxon>Flavobacteriia</taxon>
        <taxon>Flavobacteriales</taxon>
        <taxon>Flavobacteriaceae</taxon>
        <taxon>Aequorivita</taxon>
    </lineage>
</organism>
<reference evidence="3 4" key="1">
    <citation type="submission" date="2019-08" db="EMBL/GenBank/DDBJ databases">
        <title>Genome of Aequorivita antarctica SW49 (type strain).</title>
        <authorList>
            <person name="Bowman J.P."/>
        </authorList>
    </citation>
    <scope>NUCLEOTIDE SEQUENCE [LARGE SCALE GENOMIC DNA]</scope>
    <source>
        <strain evidence="3 4">SW49</strain>
    </source>
</reference>
<comment type="caution">
    <text evidence="3">The sequence shown here is derived from an EMBL/GenBank/DDBJ whole genome shotgun (WGS) entry which is preliminary data.</text>
</comment>
<dbReference type="InterPro" id="IPR004629">
    <property type="entry name" value="WecG_TagA_CpsF"/>
</dbReference>
<dbReference type="OrthoDB" id="9771846at2"/>
<name>A0A5C6YWN3_9FLAO</name>
<dbReference type="Pfam" id="PF03808">
    <property type="entry name" value="Glyco_tran_WecG"/>
    <property type="match status" value="1"/>
</dbReference>
<keyword evidence="1" id="KW-0328">Glycosyltransferase</keyword>
<proteinExistence type="predicted"/>
<accession>A0A5C6YWN3</accession>
<dbReference type="PANTHER" id="PTHR34136:SF1">
    <property type="entry name" value="UDP-N-ACETYL-D-MANNOSAMINURONIC ACID TRANSFERASE"/>
    <property type="match status" value="1"/>
</dbReference>
<dbReference type="PANTHER" id="PTHR34136">
    <property type="match status" value="1"/>
</dbReference>
<evidence type="ECO:0000256" key="2">
    <source>
        <dbReference type="ARBA" id="ARBA00022679"/>
    </source>
</evidence>
<evidence type="ECO:0000313" key="4">
    <source>
        <dbReference type="Proteomes" id="UP000321497"/>
    </source>
</evidence>
<dbReference type="RefSeq" id="WP_111845495.1">
    <property type="nucleotide sequence ID" value="NZ_UEGI01000019.1"/>
</dbReference>
<dbReference type="NCBIfam" id="TIGR00696">
    <property type="entry name" value="wecG_tagA_cpsF"/>
    <property type="match status" value="1"/>
</dbReference>
<keyword evidence="4" id="KW-1185">Reference proteome</keyword>
<evidence type="ECO:0000256" key="1">
    <source>
        <dbReference type="ARBA" id="ARBA00022676"/>
    </source>
</evidence>